<dbReference type="PANTHER" id="PTHR11022">
    <property type="entry name" value="PEPTIDOGLYCAN RECOGNITION PROTEIN"/>
    <property type="match status" value="1"/>
</dbReference>
<dbReference type="EMBL" id="MT143371">
    <property type="protein sequence ID" value="QJA96112.1"/>
    <property type="molecule type" value="Genomic_DNA"/>
</dbReference>
<dbReference type="InterPro" id="IPR006619">
    <property type="entry name" value="PGRP_domain_met/bac"/>
</dbReference>
<gene>
    <name evidence="3" type="ORF">MM415B04925_0010</name>
</gene>
<organism evidence="3">
    <name type="scientific">viral metagenome</name>
    <dbReference type="NCBI Taxonomy" id="1070528"/>
    <lineage>
        <taxon>unclassified sequences</taxon>
        <taxon>metagenomes</taxon>
        <taxon>organismal metagenomes</taxon>
    </lineage>
</organism>
<evidence type="ECO:0000256" key="1">
    <source>
        <dbReference type="ARBA" id="ARBA00007553"/>
    </source>
</evidence>
<proteinExistence type="inferred from homology"/>
<dbReference type="InterPro" id="IPR036505">
    <property type="entry name" value="Amidase/PGRP_sf"/>
</dbReference>
<feature type="domain" description="Peptidoglycan recognition protein family" evidence="2">
    <location>
        <begin position="2"/>
        <end position="123"/>
    </location>
</feature>
<dbReference type="InterPro" id="IPR002502">
    <property type="entry name" value="Amidase_domain"/>
</dbReference>
<dbReference type="AlphaFoldDB" id="A0A6M3LRI4"/>
<protein>
    <submittedName>
        <fullName evidence="3">Putative N-acetylmuramoyl-L-alanine amidase</fullName>
    </submittedName>
</protein>
<dbReference type="CDD" id="cd06583">
    <property type="entry name" value="PGRP"/>
    <property type="match status" value="1"/>
</dbReference>
<dbReference type="SMART" id="SM00701">
    <property type="entry name" value="PGRP"/>
    <property type="match status" value="1"/>
</dbReference>
<evidence type="ECO:0000259" key="2">
    <source>
        <dbReference type="SMART" id="SM00701"/>
    </source>
</evidence>
<comment type="similarity">
    <text evidence="1">Belongs to the N-acetylmuramoyl-L-alanine amidase 2 family.</text>
</comment>
<dbReference type="Gene3D" id="3.40.80.10">
    <property type="entry name" value="Peptidoglycan recognition protein-like"/>
    <property type="match status" value="1"/>
</dbReference>
<accession>A0A6M3LRI4</accession>
<evidence type="ECO:0000313" key="3">
    <source>
        <dbReference type="EMBL" id="QJA96112.1"/>
    </source>
</evidence>
<dbReference type="GO" id="GO:0008270">
    <property type="term" value="F:zinc ion binding"/>
    <property type="evidence" value="ECO:0007669"/>
    <property type="project" value="InterPro"/>
</dbReference>
<dbReference type="GO" id="GO:0008745">
    <property type="term" value="F:N-acetylmuramoyl-L-alanine amidase activity"/>
    <property type="evidence" value="ECO:0007669"/>
    <property type="project" value="InterPro"/>
</dbReference>
<name>A0A6M3LRI4_9ZZZZ</name>
<dbReference type="PANTHER" id="PTHR11022:SF41">
    <property type="entry name" value="PEPTIDOGLYCAN-RECOGNITION PROTEIN LC-RELATED"/>
    <property type="match status" value="1"/>
</dbReference>
<dbReference type="GO" id="GO:0009253">
    <property type="term" value="P:peptidoglycan catabolic process"/>
    <property type="evidence" value="ECO:0007669"/>
    <property type="project" value="InterPro"/>
</dbReference>
<dbReference type="SUPFAM" id="SSF55846">
    <property type="entry name" value="N-acetylmuramoyl-L-alanine amidase-like"/>
    <property type="match status" value="1"/>
</dbReference>
<dbReference type="InterPro" id="IPR015510">
    <property type="entry name" value="PGRP"/>
</dbReference>
<dbReference type="Pfam" id="PF01510">
    <property type="entry name" value="Amidase_2"/>
    <property type="match status" value="1"/>
</dbReference>
<sequence length="149" mass="16699">MGDNMTPKRIILHHSLTADSATVSWGAIRKYHMETLGWKNIGYHAGLELVNDHYEILLGRMLNKVGAHTAGHNHDSIGICFIGNFDKSEPPPEQWNLGIKFVASLCELFKISPDQIFGHQDFAPKSCPGKKFNIYGFVKQVSETLANNY</sequence>
<reference evidence="3" key="1">
    <citation type="submission" date="2020-03" db="EMBL/GenBank/DDBJ databases">
        <title>The deep terrestrial virosphere.</title>
        <authorList>
            <person name="Holmfeldt K."/>
            <person name="Nilsson E."/>
            <person name="Simone D."/>
            <person name="Lopez-Fernandez M."/>
            <person name="Wu X."/>
            <person name="de Brujin I."/>
            <person name="Lundin D."/>
            <person name="Andersson A."/>
            <person name="Bertilsson S."/>
            <person name="Dopson M."/>
        </authorList>
    </citation>
    <scope>NUCLEOTIDE SEQUENCE</scope>
    <source>
        <strain evidence="3">MM415B04925</strain>
    </source>
</reference>